<dbReference type="SUPFAM" id="SSF103473">
    <property type="entry name" value="MFS general substrate transporter"/>
    <property type="match status" value="1"/>
</dbReference>
<name>A0A2S2PG89_SCHGA</name>
<sequence length="155" mass="16811">MWGNVMTAVLVLPVCLMVDKYGLKEILSYSCCFFTLGTAVRCMPIMYSCTLCLHLSAVCLSVGSVVTTPLIITMSRQWFPKKERNMAIGLCSAVSTLGSAATYIIGPMMVSTASDGPLSRSGFKRVSYSYGLSIVSEIHYAAELQRVYVVGRVAP</sequence>
<keyword evidence="6" id="KW-0732">Signal</keyword>
<evidence type="ECO:0000256" key="5">
    <source>
        <dbReference type="SAM" id="Phobius"/>
    </source>
</evidence>
<dbReference type="Pfam" id="PF07690">
    <property type="entry name" value="MFS_1"/>
    <property type="match status" value="1"/>
</dbReference>
<feature type="transmembrane region" description="Helical" evidence="5">
    <location>
        <begin position="86"/>
        <end position="105"/>
    </location>
</feature>
<dbReference type="PANTHER" id="PTHR10924">
    <property type="entry name" value="MAJOR FACILITATOR SUPERFAMILY PROTEIN-RELATED"/>
    <property type="match status" value="1"/>
</dbReference>
<dbReference type="InterPro" id="IPR011701">
    <property type="entry name" value="MFS"/>
</dbReference>
<keyword evidence="2 5" id="KW-0812">Transmembrane</keyword>
<dbReference type="EMBL" id="GGMR01015843">
    <property type="protein sequence ID" value="MBY28462.1"/>
    <property type="molecule type" value="Transcribed_RNA"/>
</dbReference>
<accession>A0A2S2PG89</accession>
<dbReference type="InterPro" id="IPR049680">
    <property type="entry name" value="FLVCR1-2_SLC49-like"/>
</dbReference>
<evidence type="ECO:0000313" key="7">
    <source>
        <dbReference type="EMBL" id="MBY28462.1"/>
    </source>
</evidence>
<keyword evidence="4 5" id="KW-0472">Membrane</keyword>
<proteinExistence type="predicted"/>
<organism evidence="7">
    <name type="scientific">Schizaphis graminum</name>
    <name type="common">Green bug aphid</name>
    <dbReference type="NCBI Taxonomy" id="13262"/>
    <lineage>
        <taxon>Eukaryota</taxon>
        <taxon>Metazoa</taxon>
        <taxon>Ecdysozoa</taxon>
        <taxon>Arthropoda</taxon>
        <taxon>Hexapoda</taxon>
        <taxon>Insecta</taxon>
        <taxon>Pterygota</taxon>
        <taxon>Neoptera</taxon>
        <taxon>Paraneoptera</taxon>
        <taxon>Hemiptera</taxon>
        <taxon>Sternorrhyncha</taxon>
        <taxon>Aphidomorpha</taxon>
        <taxon>Aphidoidea</taxon>
        <taxon>Aphididae</taxon>
        <taxon>Aphidini</taxon>
        <taxon>Schizaphis</taxon>
    </lineage>
</organism>
<evidence type="ECO:0000256" key="3">
    <source>
        <dbReference type="ARBA" id="ARBA00022989"/>
    </source>
</evidence>
<protein>
    <submittedName>
        <fullName evidence="7">Putative anion transporter 3, chloroplastic</fullName>
    </submittedName>
</protein>
<keyword evidence="3 5" id="KW-1133">Transmembrane helix</keyword>
<evidence type="ECO:0000256" key="4">
    <source>
        <dbReference type="ARBA" id="ARBA00023136"/>
    </source>
</evidence>
<feature type="chain" id="PRO_5015651517" evidence="6">
    <location>
        <begin position="18"/>
        <end position="155"/>
    </location>
</feature>
<dbReference type="Gene3D" id="1.20.1250.20">
    <property type="entry name" value="MFS general substrate transporter like domains"/>
    <property type="match status" value="1"/>
</dbReference>
<evidence type="ECO:0000256" key="6">
    <source>
        <dbReference type="SAM" id="SignalP"/>
    </source>
</evidence>
<feature type="transmembrane region" description="Helical" evidence="5">
    <location>
        <begin position="53"/>
        <end position="74"/>
    </location>
</feature>
<reference evidence="7" key="1">
    <citation type="submission" date="2018-04" db="EMBL/GenBank/DDBJ databases">
        <title>Transcriptome of Schizaphis graminum biotype I.</title>
        <authorList>
            <person name="Scully E.D."/>
            <person name="Geib S.M."/>
            <person name="Palmer N.A."/>
            <person name="Koch K."/>
            <person name="Bradshaw J."/>
            <person name="Heng-Moss T."/>
            <person name="Sarath G."/>
        </authorList>
    </citation>
    <scope>NUCLEOTIDE SEQUENCE</scope>
</reference>
<feature type="signal peptide" evidence="6">
    <location>
        <begin position="1"/>
        <end position="17"/>
    </location>
</feature>
<dbReference type="InterPro" id="IPR036259">
    <property type="entry name" value="MFS_trans_sf"/>
</dbReference>
<dbReference type="PANTHER" id="PTHR10924:SF27">
    <property type="entry name" value="SOLUTE CARRIER FAMILY 49 MEMBER 4"/>
    <property type="match status" value="1"/>
</dbReference>
<evidence type="ECO:0000256" key="2">
    <source>
        <dbReference type="ARBA" id="ARBA00022692"/>
    </source>
</evidence>
<dbReference type="GO" id="GO:0022857">
    <property type="term" value="F:transmembrane transporter activity"/>
    <property type="evidence" value="ECO:0007669"/>
    <property type="project" value="InterPro"/>
</dbReference>
<comment type="subcellular location">
    <subcellularLocation>
        <location evidence="1">Membrane</location>
        <topology evidence="1">Multi-pass membrane protein</topology>
    </subcellularLocation>
</comment>
<feature type="transmembrane region" description="Helical" evidence="5">
    <location>
        <begin position="26"/>
        <end position="47"/>
    </location>
</feature>
<dbReference type="GO" id="GO:0016020">
    <property type="term" value="C:membrane"/>
    <property type="evidence" value="ECO:0007669"/>
    <property type="project" value="UniProtKB-SubCell"/>
</dbReference>
<gene>
    <name evidence="7" type="primary">PHT4:3_0</name>
    <name evidence="7" type="ORF">g.156780</name>
</gene>
<dbReference type="AlphaFoldDB" id="A0A2S2PG89"/>
<evidence type="ECO:0000256" key="1">
    <source>
        <dbReference type="ARBA" id="ARBA00004141"/>
    </source>
</evidence>